<dbReference type="SUPFAM" id="SSF141694">
    <property type="entry name" value="AF2212/PG0164-like"/>
    <property type="match status" value="1"/>
</dbReference>
<dbReference type="Pfam" id="PF13376">
    <property type="entry name" value="OmdA"/>
    <property type="match status" value="1"/>
</dbReference>
<dbReference type="Gene3D" id="2.40.30.100">
    <property type="entry name" value="AF2212/PG0164-like"/>
    <property type="match status" value="1"/>
</dbReference>
<accession>A0A9X2EYK2</accession>
<keyword evidence="2" id="KW-1185">Reference proteome</keyword>
<gene>
    <name evidence="1" type="ORF">NF867_00675</name>
</gene>
<dbReference type="Proteomes" id="UP001155182">
    <property type="component" value="Unassembled WGS sequence"/>
</dbReference>
<sequence>MAHFNPIIDTNVQLQKFPTKGGWTFAPIELEVINTKPFNYLKVKGFIDDFEIVESHIMPLGNGKLFLPVKAEIRKKIKKEVGDWVKLVLYKFLDNDVSTDTFLECLEDDPVAWSKFQQFTIDERSQYVQWIFSSASEEIQIQRMANAINNIAQGIKLPKPGKKK</sequence>
<reference evidence="1" key="1">
    <citation type="submission" date="2022-06" db="EMBL/GenBank/DDBJ databases">
        <title>Solitalea sp. MAHUQ-68 isolated from rhizospheric soil.</title>
        <authorList>
            <person name="Huq M.A."/>
        </authorList>
    </citation>
    <scope>NUCLEOTIDE SEQUENCE</scope>
    <source>
        <strain evidence="1">MAHUQ-68</strain>
    </source>
</reference>
<dbReference type="InterPro" id="IPR015018">
    <property type="entry name" value="DUF1905"/>
</dbReference>
<evidence type="ECO:0000313" key="2">
    <source>
        <dbReference type="Proteomes" id="UP001155182"/>
    </source>
</evidence>
<proteinExistence type="predicted"/>
<dbReference type="AlphaFoldDB" id="A0A9X2EYK2"/>
<organism evidence="1 2">
    <name type="scientific">Solitalea agri</name>
    <dbReference type="NCBI Taxonomy" id="2953739"/>
    <lineage>
        <taxon>Bacteria</taxon>
        <taxon>Pseudomonadati</taxon>
        <taxon>Bacteroidota</taxon>
        <taxon>Sphingobacteriia</taxon>
        <taxon>Sphingobacteriales</taxon>
        <taxon>Sphingobacteriaceae</taxon>
        <taxon>Solitalea</taxon>
    </lineage>
</organism>
<evidence type="ECO:0000313" key="1">
    <source>
        <dbReference type="EMBL" id="MCO4291374.1"/>
    </source>
</evidence>
<dbReference type="Pfam" id="PF08922">
    <property type="entry name" value="DUF1905"/>
    <property type="match status" value="1"/>
</dbReference>
<comment type="caution">
    <text evidence="1">The sequence shown here is derived from an EMBL/GenBank/DDBJ whole genome shotgun (WGS) entry which is preliminary data.</text>
</comment>
<name>A0A9X2EYK2_9SPHI</name>
<dbReference type="RefSeq" id="WP_252585579.1">
    <property type="nucleotide sequence ID" value="NZ_JAMWYS010000003.1"/>
</dbReference>
<protein>
    <submittedName>
        <fullName evidence="1">YdeI/OmpD-associated family protein</fullName>
    </submittedName>
</protein>
<dbReference type="InterPro" id="IPR037079">
    <property type="entry name" value="AF2212/PG0164-like_sf"/>
</dbReference>
<dbReference type="EMBL" id="JAMWYS010000003">
    <property type="protein sequence ID" value="MCO4291374.1"/>
    <property type="molecule type" value="Genomic_DNA"/>
</dbReference>